<feature type="compositionally biased region" description="Basic and acidic residues" evidence="1">
    <location>
        <begin position="1"/>
        <end position="36"/>
    </location>
</feature>
<evidence type="ECO:0000313" key="2">
    <source>
        <dbReference type="EMBL" id="ODA66853.1"/>
    </source>
</evidence>
<dbReference type="Proteomes" id="UP000095087">
    <property type="component" value="Unassembled WGS sequence"/>
</dbReference>
<dbReference type="EMBL" id="MASI01000005">
    <property type="protein sequence ID" value="ODA66853.1"/>
    <property type="molecule type" value="Genomic_DNA"/>
</dbReference>
<comment type="caution">
    <text evidence="2">The sequence shown here is derived from an EMBL/GenBank/DDBJ whole genome shotgun (WGS) entry which is preliminary data.</text>
</comment>
<dbReference type="AlphaFoldDB" id="A0A1E2RXB3"/>
<evidence type="ECO:0000313" key="3">
    <source>
        <dbReference type="Proteomes" id="UP000095087"/>
    </source>
</evidence>
<accession>A0A1E2RXB3</accession>
<proteinExistence type="predicted"/>
<evidence type="ECO:0000256" key="1">
    <source>
        <dbReference type="SAM" id="MobiDB-lite"/>
    </source>
</evidence>
<feature type="region of interest" description="Disordered" evidence="1">
    <location>
        <begin position="1"/>
        <end position="45"/>
    </location>
</feature>
<gene>
    <name evidence="2" type="ORF">A7A08_02150</name>
</gene>
<dbReference type="RefSeq" id="WP_169822986.1">
    <property type="nucleotide sequence ID" value="NZ_MASI01000005.1"/>
</dbReference>
<organism evidence="2 3">
    <name type="scientific">Methyloligella halotolerans</name>
    <dbReference type="NCBI Taxonomy" id="1177755"/>
    <lineage>
        <taxon>Bacteria</taxon>
        <taxon>Pseudomonadati</taxon>
        <taxon>Pseudomonadota</taxon>
        <taxon>Alphaproteobacteria</taxon>
        <taxon>Hyphomicrobiales</taxon>
        <taxon>Hyphomicrobiaceae</taxon>
        <taxon>Methyloligella</taxon>
    </lineage>
</organism>
<sequence length="45" mass="5341">MSAKPRKEDQDTEEARRIMERLVKTPPKPHEESKKKPTEKRKPAK</sequence>
<keyword evidence="3" id="KW-1185">Reference proteome</keyword>
<name>A0A1E2RXB3_9HYPH</name>
<protein>
    <submittedName>
        <fullName evidence="2">Uncharacterized protein</fullName>
    </submittedName>
</protein>
<reference evidence="2 3" key="1">
    <citation type="submission" date="2016-07" db="EMBL/GenBank/DDBJ databases">
        <title>Draft genome sequence of Methyloligella halotolerans C2T (VKM B-2706T=CCUG 61687T=DSM 25045T), a halotolerant polyhydroxybutyrate accumulating methylotroph.</title>
        <authorList>
            <person name="Vasilenko O.V."/>
            <person name="Doronina N.V."/>
            <person name="Poroshina M.N."/>
            <person name="Tarlachkov S.V."/>
            <person name="Trotsenko Y.A."/>
        </authorList>
    </citation>
    <scope>NUCLEOTIDE SEQUENCE [LARGE SCALE GENOMIC DNA]</scope>
    <source>
        <strain evidence="2 3">VKM B-2706</strain>
    </source>
</reference>